<dbReference type="EMBL" id="CP010836">
    <property type="protein sequence ID" value="AJP73430.1"/>
    <property type="molecule type" value="Genomic_DNA"/>
</dbReference>
<organism evidence="1 2">
    <name type="scientific">Sphingomonas hengshuiensis</name>
    <dbReference type="NCBI Taxonomy" id="1609977"/>
    <lineage>
        <taxon>Bacteria</taxon>
        <taxon>Pseudomonadati</taxon>
        <taxon>Pseudomonadota</taxon>
        <taxon>Alphaproteobacteria</taxon>
        <taxon>Sphingomonadales</taxon>
        <taxon>Sphingomonadaceae</taxon>
        <taxon>Sphingomonas</taxon>
    </lineage>
</organism>
<dbReference type="OrthoDB" id="7546248at2"/>
<reference evidence="1 2" key="1">
    <citation type="journal article" date="2015" name="Int. J. Syst. Evol. Microbiol.">
        <title>Sphingomonas hengshuiensis sp. nov., isolated from lake wetland.</title>
        <authorList>
            <person name="Wei S."/>
            <person name="Wang T."/>
            <person name="Liu H."/>
            <person name="Zhang C."/>
            <person name="Guo J."/>
            <person name="Wang Q."/>
            <person name="Liang K."/>
            <person name="Zhang Z."/>
        </authorList>
    </citation>
    <scope>NUCLEOTIDE SEQUENCE [LARGE SCALE GENOMIC DNA]</scope>
    <source>
        <strain evidence="1 2">WHSC-8</strain>
    </source>
</reference>
<gene>
    <name evidence="1" type="ORF">TS85_19025</name>
</gene>
<evidence type="ECO:0000313" key="2">
    <source>
        <dbReference type="Proteomes" id="UP000032300"/>
    </source>
</evidence>
<sequence>MDLQKDEVLNRLATGANVAQFVAFRPATDGLIQSFCRLRNRTPNFRFESVAAAVAALLDASGSGTVNVRSYVPHDPRSREFLYALDSVETVVAALERLAGEGLHLIVNETIDVRDGGVSGVVQGGLIEFSPDDTPRCVEKPGVASLPFEMGMALLTTVYGFTPDLEACPGRRTEFSIHPLLQGWRASHTLLWEQEDDVPDEAEPGYRWPNRFSRHLGDKAYGLMMAHLAGLPVPNTLAIPRRVAPFAFGTATGSAEVWIRTCPTEPHPGLYTTVKGWTDPYDLMAKEDPAGTILASILRQDAVPARYSGAAIVQADGSLAVEGLAGEGDLFMLGTRDPEALPAEIISAVTHAFDRLQAAFGPVRFEWVHDGQQVWIVQLHLGATISTATAVVPGEAQVWTDFKVEDGLEKLRRLLEGLPGDGGVNLIGQFGLTSHIADVLRRAGLPARIAAG</sequence>
<accession>A0A7U4LGE3</accession>
<name>A0A7U4LGE3_9SPHN</name>
<dbReference type="KEGG" id="sphi:TS85_19025"/>
<dbReference type="RefSeq" id="WP_044334322.1">
    <property type="nucleotide sequence ID" value="NZ_CP010836.1"/>
</dbReference>
<dbReference type="Proteomes" id="UP000032300">
    <property type="component" value="Chromosome"/>
</dbReference>
<dbReference type="AlphaFoldDB" id="A0A7U4LGE3"/>
<keyword evidence="2" id="KW-1185">Reference proteome</keyword>
<evidence type="ECO:0000313" key="1">
    <source>
        <dbReference type="EMBL" id="AJP73430.1"/>
    </source>
</evidence>
<reference evidence="1 2" key="2">
    <citation type="submission" date="2015-02" db="EMBL/GenBank/DDBJ databases">
        <title>The complete genome of Sphingomonas hengshuiensis sp. WHSC-8 isolated from soil of Hengshui Lake.</title>
        <authorList>
            <person name="Wei S."/>
            <person name="Guo J."/>
            <person name="Su C."/>
            <person name="Wu R."/>
            <person name="Zhang Z."/>
            <person name="Liang K."/>
            <person name="Li H."/>
            <person name="Wang T."/>
            <person name="Liu H."/>
            <person name="Zhang C."/>
            <person name="Li Z."/>
            <person name="Wang Q."/>
            <person name="Meng J."/>
        </authorList>
    </citation>
    <scope>NUCLEOTIDE SEQUENCE [LARGE SCALE GENOMIC DNA]</scope>
    <source>
        <strain evidence="1 2">WHSC-8</strain>
    </source>
</reference>
<proteinExistence type="predicted"/>
<protein>
    <submittedName>
        <fullName evidence="1">Uncharacterized protein</fullName>
    </submittedName>
</protein>